<dbReference type="AlphaFoldDB" id="A0A080ZX33"/>
<feature type="signal peptide" evidence="1">
    <location>
        <begin position="1"/>
        <end position="20"/>
    </location>
</feature>
<protein>
    <recommendedName>
        <fullName evidence="4">Chitin-binding type-4 domain-containing protein</fullName>
    </recommendedName>
</protein>
<sequence>MKTLLLLLLACTLTPSAVFGHGYIVNPEMTWVVNPFYDKNAPAAFYDASSTFGQNPLDIYPNLRHIVAQDTPYTNIPLIAANANKNCGMTSTTGPTRTISGYLKFDVDPSALHEGPCEVWVDDVRTMVARSCKTTYTGRPWNIPVDMTKCTRSTCVVQFIWIGTHNPTYEVFKNCFPVASGTTTSQAQVLKRRLPKHRQHKLQLPHQRHVPTSLRMVVHVVLQTVTNTAPVRNVVASMVTVASALRGVAQTRTQFTTVTVNAQGVVQWPVLRWPPTEAVVAPAMEACTVRAPSAVANMATVEWGHHGATTTPTPSTTEETAPSAFRVLQKYSQLSKHRTSLHLQITFF</sequence>
<feature type="chain" id="PRO_5001753767" description="Chitin-binding type-4 domain-containing protein" evidence="1">
    <location>
        <begin position="21"/>
        <end position="348"/>
    </location>
</feature>
<dbReference type="Proteomes" id="UP000028582">
    <property type="component" value="Unassembled WGS sequence"/>
</dbReference>
<proteinExistence type="predicted"/>
<evidence type="ECO:0000256" key="1">
    <source>
        <dbReference type="SAM" id="SignalP"/>
    </source>
</evidence>
<evidence type="ECO:0000313" key="2">
    <source>
        <dbReference type="EMBL" id="ETO71194.1"/>
    </source>
</evidence>
<name>A0A080ZX33_PHYNI</name>
<keyword evidence="1" id="KW-0732">Signal</keyword>
<comment type="caution">
    <text evidence="2">The sequence shown here is derived from an EMBL/GenBank/DDBJ whole genome shotgun (WGS) entry which is preliminary data.</text>
</comment>
<dbReference type="OrthoDB" id="125787at2759"/>
<evidence type="ECO:0008006" key="4">
    <source>
        <dbReference type="Google" id="ProtNLM"/>
    </source>
</evidence>
<reference evidence="2 3" key="1">
    <citation type="submission" date="2013-11" db="EMBL/GenBank/DDBJ databases">
        <title>The Genome Sequence of Phytophthora parasitica P1976.</title>
        <authorList>
            <consortium name="The Broad Institute Genomics Platform"/>
            <person name="Russ C."/>
            <person name="Tyler B."/>
            <person name="Panabieres F."/>
            <person name="Shan W."/>
            <person name="Tripathy S."/>
            <person name="Grunwald N."/>
            <person name="Machado M."/>
            <person name="Johnson C.S."/>
            <person name="Walker B."/>
            <person name="Young S."/>
            <person name="Zeng Q."/>
            <person name="Gargeya S."/>
            <person name="Fitzgerald M."/>
            <person name="Haas B."/>
            <person name="Abouelleil A."/>
            <person name="Allen A.W."/>
            <person name="Alvarado L."/>
            <person name="Arachchi H.M."/>
            <person name="Berlin A.M."/>
            <person name="Chapman S.B."/>
            <person name="Gainer-Dewar J."/>
            <person name="Goldberg J."/>
            <person name="Griggs A."/>
            <person name="Gujja S."/>
            <person name="Hansen M."/>
            <person name="Howarth C."/>
            <person name="Imamovic A."/>
            <person name="Ireland A."/>
            <person name="Larimer J."/>
            <person name="McCowan C."/>
            <person name="Murphy C."/>
            <person name="Pearson M."/>
            <person name="Poon T.W."/>
            <person name="Priest M."/>
            <person name="Roberts A."/>
            <person name="Saif S."/>
            <person name="Shea T."/>
            <person name="Sisk P."/>
            <person name="Sykes S."/>
            <person name="Wortman J."/>
            <person name="Nusbaum C."/>
            <person name="Birren B."/>
        </authorList>
    </citation>
    <scope>NUCLEOTIDE SEQUENCE [LARGE SCALE GENOMIC DNA]</scope>
    <source>
        <strain evidence="2 3">P1976</strain>
    </source>
</reference>
<dbReference type="EMBL" id="ANJA01002218">
    <property type="protein sequence ID" value="ETO71194.1"/>
    <property type="molecule type" value="Genomic_DNA"/>
</dbReference>
<accession>A0A080ZX33</accession>
<organism evidence="2 3">
    <name type="scientific">Phytophthora nicotianae P1976</name>
    <dbReference type="NCBI Taxonomy" id="1317066"/>
    <lineage>
        <taxon>Eukaryota</taxon>
        <taxon>Sar</taxon>
        <taxon>Stramenopiles</taxon>
        <taxon>Oomycota</taxon>
        <taxon>Peronosporomycetes</taxon>
        <taxon>Peronosporales</taxon>
        <taxon>Peronosporaceae</taxon>
        <taxon>Phytophthora</taxon>
    </lineage>
</organism>
<evidence type="ECO:0000313" key="3">
    <source>
        <dbReference type="Proteomes" id="UP000028582"/>
    </source>
</evidence>
<gene>
    <name evidence="2" type="ORF">F444_12377</name>
</gene>